<protein>
    <submittedName>
        <fullName evidence="4">PXA domain containing protein</fullName>
    </submittedName>
</protein>
<evidence type="ECO:0000313" key="5">
    <source>
        <dbReference type="Proteomes" id="UP000292052"/>
    </source>
</evidence>
<evidence type="ECO:0000259" key="3">
    <source>
        <dbReference type="Pfam" id="PF02194"/>
    </source>
</evidence>
<feature type="region of interest" description="Disordered" evidence="1">
    <location>
        <begin position="306"/>
        <end position="326"/>
    </location>
</feature>
<feature type="transmembrane region" description="Helical" evidence="2">
    <location>
        <begin position="44"/>
        <end position="62"/>
    </location>
</feature>
<keyword evidence="2" id="KW-0812">Transmembrane</keyword>
<dbReference type="EMBL" id="QDEB01001707">
    <property type="protein sequence ID" value="RZC43120.1"/>
    <property type="molecule type" value="Genomic_DNA"/>
</dbReference>
<evidence type="ECO:0000313" key="4">
    <source>
        <dbReference type="EMBL" id="RZC43120.1"/>
    </source>
</evidence>
<dbReference type="InterPro" id="IPR003114">
    <property type="entry name" value="Phox_assoc"/>
</dbReference>
<reference evidence="4 5" key="1">
    <citation type="submission" date="2017-03" db="EMBL/GenBank/DDBJ databases">
        <title>Genome of the blue death feigning beetle - Asbolus verrucosus.</title>
        <authorList>
            <person name="Rider S.D."/>
        </authorList>
    </citation>
    <scope>NUCLEOTIDE SEQUENCE [LARGE SCALE GENOMIC DNA]</scope>
    <source>
        <strain evidence="4">Butters</strain>
        <tissue evidence="4">Head and leg muscle</tissue>
    </source>
</reference>
<keyword evidence="2" id="KW-1133">Transmembrane helix</keyword>
<dbReference type="Proteomes" id="UP000292052">
    <property type="component" value="Unassembled WGS sequence"/>
</dbReference>
<dbReference type="PANTHER" id="PTHR22775">
    <property type="entry name" value="SORTING NEXIN"/>
    <property type="match status" value="1"/>
</dbReference>
<dbReference type="OrthoDB" id="5582218at2759"/>
<evidence type="ECO:0000256" key="2">
    <source>
        <dbReference type="SAM" id="Phobius"/>
    </source>
</evidence>
<proteinExistence type="predicted"/>
<dbReference type="PANTHER" id="PTHR22775:SF48">
    <property type="entry name" value="SORTING NEXIN-25"/>
    <property type="match status" value="1"/>
</dbReference>
<dbReference type="Pfam" id="PF02194">
    <property type="entry name" value="PXA"/>
    <property type="match status" value="1"/>
</dbReference>
<feature type="domain" description="PXA" evidence="3">
    <location>
        <begin position="107"/>
        <end position="253"/>
    </location>
</feature>
<gene>
    <name evidence="4" type="ORF">BDFB_006933</name>
</gene>
<keyword evidence="5" id="KW-1185">Reference proteome</keyword>
<keyword evidence="2" id="KW-0472">Membrane</keyword>
<accession>A0A482WD78</accession>
<name>A0A482WD78_ASBVE</name>
<feature type="compositionally biased region" description="Basic and acidic residues" evidence="1">
    <location>
        <begin position="312"/>
        <end position="323"/>
    </location>
</feature>
<sequence>WCDLPVMHVVNYFLLHWKPFTWSLIFLILICLSNQFFVLPLSGFYLLGYVVIVVISMTWISFVKLQNFLQQNKPLDLPKLLKFKRIYKQKDDLNNLTSIKQLTVDIDKYFIQKWFVYISKDSTFNEESRLILEEILNKMVNVQLSIDNEIVIQGVLNLYLKHLKEFRRSLKRKEKYLGKISDLYRYSHVCSNSKKAKNYFIHQLTINLLNHFINWELGNSLPYQILVSIISKKVMTYILNLLSNPEFLNYYILNSCASENKRSELKLDNYNRVKIIQITEKGDVTPSDPVKSVSKLNLTKITPSTDSLQLQKSDDVDGKKPGEKQPINLDYSQIKSEEVKIYEPKSCKTWYDSYDLASVPLGQDILDIISVGDSDKDKHLQIMKKKMHHLR</sequence>
<dbReference type="AlphaFoldDB" id="A0A482WD78"/>
<organism evidence="4 5">
    <name type="scientific">Asbolus verrucosus</name>
    <name type="common">Desert ironclad beetle</name>
    <dbReference type="NCBI Taxonomy" id="1661398"/>
    <lineage>
        <taxon>Eukaryota</taxon>
        <taxon>Metazoa</taxon>
        <taxon>Ecdysozoa</taxon>
        <taxon>Arthropoda</taxon>
        <taxon>Hexapoda</taxon>
        <taxon>Insecta</taxon>
        <taxon>Pterygota</taxon>
        <taxon>Neoptera</taxon>
        <taxon>Endopterygota</taxon>
        <taxon>Coleoptera</taxon>
        <taxon>Polyphaga</taxon>
        <taxon>Cucujiformia</taxon>
        <taxon>Tenebrionidae</taxon>
        <taxon>Pimeliinae</taxon>
        <taxon>Asbolus</taxon>
    </lineage>
</organism>
<comment type="caution">
    <text evidence="4">The sequence shown here is derived from an EMBL/GenBank/DDBJ whole genome shotgun (WGS) entry which is preliminary data.</text>
</comment>
<dbReference type="GO" id="GO:0035091">
    <property type="term" value="F:phosphatidylinositol binding"/>
    <property type="evidence" value="ECO:0007669"/>
    <property type="project" value="TreeGrafter"/>
</dbReference>
<evidence type="ECO:0000256" key="1">
    <source>
        <dbReference type="SAM" id="MobiDB-lite"/>
    </source>
</evidence>
<feature type="non-terminal residue" evidence="4">
    <location>
        <position position="1"/>
    </location>
</feature>
<feature type="transmembrane region" description="Helical" evidence="2">
    <location>
        <begin position="20"/>
        <end position="37"/>
    </location>
</feature>